<reference evidence="2" key="1">
    <citation type="journal article" date="2023" name="Nat. Commun.">
        <title>Diploid and tetraploid genomes of Acorus and the evolution of monocots.</title>
        <authorList>
            <person name="Ma L."/>
            <person name="Liu K.W."/>
            <person name="Li Z."/>
            <person name="Hsiao Y.Y."/>
            <person name="Qi Y."/>
            <person name="Fu T."/>
            <person name="Tang G.D."/>
            <person name="Zhang D."/>
            <person name="Sun W.H."/>
            <person name="Liu D.K."/>
            <person name="Li Y."/>
            <person name="Chen G.Z."/>
            <person name="Liu X.D."/>
            <person name="Liao X.Y."/>
            <person name="Jiang Y.T."/>
            <person name="Yu X."/>
            <person name="Hao Y."/>
            <person name="Huang J."/>
            <person name="Zhao X.W."/>
            <person name="Ke S."/>
            <person name="Chen Y.Y."/>
            <person name="Wu W.L."/>
            <person name="Hsu J.L."/>
            <person name="Lin Y.F."/>
            <person name="Huang M.D."/>
            <person name="Li C.Y."/>
            <person name="Huang L."/>
            <person name="Wang Z.W."/>
            <person name="Zhao X."/>
            <person name="Zhong W.Y."/>
            <person name="Peng D.H."/>
            <person name="Ahmad S."/>
            <person name="Lan S."/>
            <person name="Zhang J.S."/>
            <person name="Tsai W.C."/>
            <person name="Van de Peer Y."/>
            <person name="Liu Z.J."/>
        </authorList>
    </citation>
    <scope>NUCLEOTIDE SEQUENCE</scope>
    <source>
        <strain evidence="2">CP</strain>
    </source>
</reference>
<evidence type="ECO:0000313" key="2">
    <source>
        <dbReference type="EMBL" id="KAK1305959.1"/>
    </source>
</evidence>
<comment type="caution">
    <text evidence="2">The sequence shown here is derived from an EMBL/GenBank/DDBJ whole genome shotgun (WGS) entry which is preliminary data.</text>
</comment>
<keyword evidence="1" id="KW-0472">Membrane</keyword>
<keyword evidence="1" id="KW-0812">Transmembrane</keyword>
<gene>
    <name evidence="2" type="primary">PDR7</name>
    <name evidence="2" type="ORF">QJS10_CPA10g00469</name>
</gene>
<name>A0AAV9DXZ9_ACOCL</name>
<evidence type="ECO:0000313" key="3">
    <source>
        <dbReference type="Proteomes" id="UP001180020"/>
    </source>
</evidence>
<keyword evidence="1" id="KW-1133">Transmembrane helix</keyword>
<keyword evidence="3" id="KW-1185">Reference proteome</keyword>
<accession>A0AAV9DXZ9</accession>
<organism evidence="2 3">
    <name type="scientific">Acorus calamus</name>
    <name type="common">Sweet flag</name>
    <dbReference type="NCBI Taxonomy" id="4465"/>
    <lineage>
        <taxon>Eukaryota</taxon>
        <taxon>Viridiplantae</taxon>
        <taxon>Streptophyta</taxon>
        <taxon>Embryophyta</taxon>
        <taxon>Tracheophyta</taxon>
        <taxon>Spermatophyta</taxon>
        <taxon>Magnoliopsida</taxon>
        <taxon>Liliopsida</taxon>
        <taxon>Acoraceae</taxon>
        <taxon>Acorus</taxon>
    </lineage>
</organism>
<feature type="transmembrane region" description="Helical" evidence="1">
    <location>
        <begin position="21"/>
        <end position="44"/>
    </location>
</feature>
<evidence type="ECO:0000256" key="1">
    <source>
        <dbReference type="SAM" id="Phobius"/>
    </source>
</evidence>
<sequence length="54" mass="6067">MDTGEQVDAFIRRFFGFKHDFLGVVGLAVVGFAVLFAFVFAFAIKEYPGINYVE</sequence>
<dbReference type="AlphaFoldDB" id="A0AAV9DXZ9"/>
<reference evidence="2" key="2">
    <citation type="submission" date="2023-06" db="EMBL/GenBank/DDBJ databases">
        <authorList>
            <person name="Ma L."/>
            <person name="Liu K.-W."/>
            <person name="Li Z."/>
            <person name="Hsiao Y.-Y."/>
            <person name="Qi Y."/>
            <person name="Fu T."/>
            <person name="Tang G."/>
            <person name="Zhang D."/>
            <person name="Sun W.-H."/>
            <person name="Liu D.-K."/>
            <person name="Li Y."/>
            <person name="Chen G.-Z."/>
            <person name="Liu X.-D."/>
            <person name="Liao X.-Y."/>
            <person name="Jiang Y.-T."/>
            <person name="Yu X."/>
            <person name="Hao Y."/>
            <person name="Huang J."/>
            <person name="Zhao X.-W."/>
            <person name="Ke S."/>
            <person name="Chen Y.-Y."/>
            <person name="Wu W.-L."/>
            <person name="Hsu J.-L."/>
            <person name="Lin Y.-F."/>
            <person name="Huang M.-D."/>
            <person name="Li C.-Y."/>
            <person name="Huang L."/>
            <person name="Wang Z.-W."/>
            <person name="Zhao X."/>
            <person name="Zhong W.-Y."/>
            <person name="Peng D.-H."/>
            <person name="Ahmad S."/>
            <person name="Lan S."/>
            <person name="Zhang J.-S."/>
            <person name="Tsai W.-C."/>
            <person name="Van De Peer Y."/>
            <person name="Liu Z.-J."/>
        </authorList>
    </citation>
    <scope>NUCLEOTIDE SEQUENCE</scope>
    <source>
        <strain evidence="2">CP</strain>
        <tissue evidence="2">Leaves</tissue>
    </source>
</reference>
<proteinExistence type="predicted"/>
<dbReference type="Proteomes" id="UP001180020">
    <property type="component" value="Unassembled WGS sequence"/>
</dbReference>
<dbReference type="EMBL" id="JAUJYO010000010">
    <property type="protein sequence ID" value="KAK1305959.1"/>
    <property type="molecule type" value="Genomic_DNA"/>
</dbReference>
<protein>
    <submittedName>
        <fullName evidence="2">Pleiotropic drug resistance protein 7</fullName>
    </submittedName>
</protein>